<dbReference type="InterPro" id="IPR050093">
    <property type="entry name" value="ABC_SmlMolc_Importer"/>
</dbReference>
<dbReference type="PANTHER" id="PTHR42781">
    <property type="entry name" value="SPERMIDINE/PUTRESCINE IMPORT ATP-BINDING PROTEIN POTA"/>
    <property type="match status" value="1"/>
</dbReference>
<reference evidence="9 10" key="1">
    <citation type="submission" date="2019-12" db="EMBL/GenBank/DDBJ databases">
        <title>Strain KN286 was isolated from seawater, which was collected from Caroline Seamount in the tropical western Pacific.</title>
        <authorList>
            <person name="Wang Q."/>
        </authorList>
    </citation>
    <scope>NUCLEOTIDE SEQUENCE [LARGE SCALE GENOMIC DNA]</scope>
    <source>
        <strain evidence="9 10">KN286</strain>
    </source>
</reference>
<comment type="caution">
    <text evidence="9">The sequence shown here is derived from an EMBL/GenBank/DDBJ whole genome shotgun (WGS) entry which is preliminary data.</text>
</comment>
<keyword evidence="3" id="KW-0997">Cell inner membrane</keyword>
<dbReference type="SMART" id="SM00382">
    <property type="entry name" value="AAA"/>
    <property type="match status" value="1"/>
</dbReference>
<evidence type="ECO:0000256" key="1">
    <source>
        <dbReference type="ARBA" id="ARBA00022448"/>
    </source>
</evidence>
<dbReference type="PROSITE" id="PS50893">
    <property type="entry name" value="ABC_TRANSPORTER_2"/>
    <property type="match status" value="1"/>
</dbReference>
<dbReference type="InterPro" id="IPR027417">
    <property type="entry name" value="P-loop_NTPase"/>
</dbReference>
<evidence type="ECO:0000259" key="8">
    <source>
        <dbReference type="PROSITE" id="PS50893"/>
    </source>
</evidence>
<dbReference type="EMBL" id="WUWG01000001">
    <property type="protein sequence ID" value="MXU64947.1"/>
    <property type="molecule type" value="Genomic_DNA"/>
</dbReference>
<evidence type="ECO:0000313" key="9">
    <source>
        <dbReference type="EMBL" id="MXU64947.1"/>
    </source>
</evidence>
<dbReference type="SUPFAM" id="SSF52540">
    <property type="entry name" value="P-loop containing nucleoside triphosphate hydrolases"/>
    <property type="match status" value="1"/>
</dbReference>
<keyword evidence="2" id="KW-1003">Cell membrane</keyword>
<organism evidence="9 10">
    <name type="scientific">Oceanomicrobium pacificus</name>
    <dbReference type="NCBI Taxonomy" id="2692916"/>
    <lineage>
        <taxon>Bacteria</taxon>
        <taxon>Pseudomonadati</taxon>
        <taxon>Pseudomonadota</taxon>
        <taxon>Alphaproteobacteria</taxon>
        <taxon>Rhodobacterales</taxon>
        <taxon>Paracoccaceae</taxon>
        <taxon>Oceanomicrobium</taxon>
    </lineage>
</organism>
<evidence type="ECO:0000256" key="4">
    <source>
        <dbReference type="ARBA" id="ARBA00022741"/>
    </source>
</evidence>
<dbReference type="InterPro" id="IPR003439">
    <property type="entry name" value="ABC_transporter-like_ATP-bd"/>
</dbReference>
<dbReference type="InterPro" id="IPR017871">
    <property type="entry name" value="ABC_transporter-like_CS"/>
</dbReference>
<evidence type="ECO:0000256" key="2">
    <source>
        <dbReference type="ARBA" id="ARBA00022475"/>
    </source>
</evidence>
<sequence>MPPPVWRSYCWRSARRCSGFLIGEDGLTLDCEGLRLRNGSFELTADFSVPQGASVAVMGPSGGGKSSLLAGLAGFLPAVAGRVCLNGAPLDGVPPGDRPMTLLFQEHNLFPHLTVAQNAGLGLRPDLKLSSEDKARRDAALDEVGLSGLGARYPSDLSGGQRSRAALARALLRDRPLLMLDEPFAALGPALRADMLDLVARIRAEQGATLLMVTHHPADARRIAPLTIFVDEGRAHAPVETEVLLADPPPALKRYLGEV</sequence>
<evidence type="ECO:0000256" key="6">
    <source>
        <dbReference type="ARBA" id="ARBA00022967"/>
    </source>
</evidence>
<dbReference type="AlphaFoldDB" id="A0A6B0TKF3"/>
<dbReference type="Gene3D" id="3.40.50.300">
    <property type="entry name" value="P-loop containing nucleotide triphosphate hydrolases"/>
    <property type="match status" value="1"/>
</dbReference>
<feature type="domain" description="ABC transporter" evidence="8">
    <location>
        <begin position="22"/>
        <end position="257"/>
    </location>
</feature>
<keyword evidence="1" id="KW-0813">Transport</keyword>
<proteinExistence type="predicted"/>
<keyword evidence="6" id="KW-1278">Translocase</keyword>
<keyword evidence="7" id="KW-0472">Membrane</keyword>
<keyword evidence="4" id="KW-0547">Nucleotide-binding</keyword>
<dbReference type="GO" id="GO:0016887">
    <property type="term" value="F:ATP hydrolysis activity"/>
    <property type="evidence" value="ECO:0007669"/>
    <property type="project" value="InterPro"/>
</dbReference>
<keyword evidence="10" id="KW-1185">Reference proteome</keyword>
<name>A0A6B0TKF3_9RHOB</name>
<dbReference type="Proteomes" id="UP000436016">
    <property type="component" value="Unassembled WGS sequence"/>
</dbReference>
<evidence type="ECO:0000256" key="7">
    <source>
        <dbReference type="ARBA" id="ARBA00023136"/>
    </source>
</evidence>
<dbReference type="GO" id="GO:0005524">
    <property type="term" value="F:ATP binding"/>
    <property type="evidence" value="ECO:0007669"/>
    <property type="project" value="UniProtKB-KW"/>
</dbReference>
<evidence type="ECO:0000313" key="10">
    <source>
        <dbReference type="Proteomes" id="UP000436016"/>
    </source>
</evidence>
<evidence type="ECO:0000256" key="3">
    <source>
        <dbReference type="ARBA" id="ARBA00022519"/>
    </source>
</evidence>
<keyword evidence="5 9" id="KW-0067">ATP-binding</keyword>
<evidence type="ECO:0000256" key="5">
    <source>
        <dbReference type="ARBA" id="ARBA00022840"/>
    </source>
</evidence>
<protein>
    <submittedName>
        <fullName evidence="9">ATP-binding cassette domain-containing protein</fullName>
    </submittedName>
</protein>
<dbReference type="InterPro" id="IPR003593">
    <property type="entry name" value="AAA+_ATPase"/>
</dbReference>
<dbReference type="PROSITE" id="PS00211">
    <property type="entry name" value="ABC_TRANSPORTER_1"/>
    <property type="match status" value="1"/>
</dbReference>
<gene>
    <name evidence="9" type="ORF">GSH16_05780</name>
</gene>
<dbReference type="PANTHER" id="PTHR42781:SF1">
    <property type="entry name" value="THIAMINE IMPORT ATP-BINDING PROTEIN THIQ"/>
    <property type="match status" value="1"/>
</dbReference>
<dbReference type="Pfam" id="PF00005">
    <property type="entry name" value="ABC_tran"/>
    <property type="match status" value="1"/>
</dbReference>
<accession>A0A6B0TKF3</accession>